<keyword evidence="3" id="KW-0418">Kinase</keyword>
<dbReference type="InterPro" id="IPR011009">
    <property type="entry name" value="Kinase-like_dom_sf"/>
</dbReference>
<keyword evidence="4" id="KW-0067">ATP-binding</keyword>
<evidence type="ECO:0000256" key="3">
    <source>
        <dbReference type="ARBA" id="ARBA00022777"/>
    </source>
</evidence>
<evidence type="ECO:0000256" key="4">
    <source>
        <dbReference type="ARBA" id="ARBA00022840"/>
    </source>
</evidence>
<name>A0ABN7S3Q0_OIKDI</name>
<keyword evidence="7" id="KW-1185">Reference proteome</keyword>
<dbReference type="InterPro" id="IPR045269">
    <property type="entry name" value="Atg1-like"/>
</dbReference>
<dbReference type="PROSITE" id="PS50011">
    <property type="entry name" value="PROTEIN_KINASE_DOM"/>
    <property type="match status" value="1"/>
</dbReference>
<protein>
    <submittedName>
        <fullName evidence="6">Oidioi.mRNA.OKI2018_I69.PAR.g13087.t1.cds</fullName>
    </submittedName>
</protein>
<dbReference type="InterPro" id="IPR000719">
    <property type="entry name" value="Prot_kinase_dom"/>
</dbReference>
<reference evidence="6 7" key="1">
    <citation type="submission" date="2021-04" db="EMBL/GenBank/DDBJ databases">
        <authorList>
            <person name="Bliznina A."/>
        </authorList>
    </citation>
    <scope>NUCLEOTIDE SEQUENCE [LARGE SCALE GENOMIC DNA]</scope>
</reference>
<sequence>MTVTLLGDEERFGTNQGVAEAFDTATGETVIVKALFIQNKEGWTNTKREAETLRQLDHANVVKFVDFLDRHTPEWAYGSMCFIIMEHCAGGSLADWIEKMKAAGRRTTLDEARVIAAQLISALSYCHGRNKVHLDLKPANIFVLGDFITVKIGDFGSAQSVRSIQQTMTTTTGEGIKSTPLYAAPEINSPDKTAKKHPRLDIWGFALILQELLTLEHPFARKEGRPALFFEIITNIQTGKRTPLFEILGETDEIEEFETLIEKCTKVESSRRPRNAIELRNEGVFVDFLQRMIGRFLI</sequence>
<dbReference type="EMBL" id="OU015568">
    <property type="protein sequence ID" value="CAG5091511.1"/>
    <property type="molecule type" value="Genomic_DNA"/>
</dbReference>
<dbReference type="PANTHER" id="PTHR24348:SF22">
    <property type="entry name" value="NON-SPECIFIC SERINE_THREONINE PROTEIN KINASE"/>
    <property type="match status" value="1"/>
</dbReference>
<feature type="domain" description="Protein kinase" evidence="5">
    <location>
        <begin position="1"/>
        <end position="289"/>
    </location>
</feature>
<dbReference type="PIRSF" id="PIRSF000654">
    <property type="entry name" value="Integrin-linked_kinase"/>
    <property type="match status" value="1"/>
</dbReference>
<dbReference type="CDD" id="cd14014">
    <property type="entry name" value="STKc_PknB_like"/>
    <property type="match status" value="1"/>
</dbReference>
<keyword evidence="1" id="KW-0808">Transferase</keyword>
<dbReference type="Pfam" id="PF00069">
    <property type="entry name" value="Pkinase"/>
    <property type="match status" value="1"/>
</dbReference>
<dbReference type="SMART" id="SM00220">
    <property type="entry name" value="S_TKc"/>
    <property type="match status" value="1"/>
</dbReference>
<dbReference type="Proteomes" id="UP001158576">
    <property type="component" value="Chromosome PAR"/>
</dbReference>
<dbReference type="Gene3D" id="1.10.510.10">
    <property type="entry name" value="Transferase(Phosphotransferase) domain 1"/>
    <property type="match status" value="1"/>
</dbReference>
<dbReference type="PANTHER" id="PTHR24348">
    <property type="entry name" value="SERINE/THREONINE-PROTEIN KINASE UNC-51-RELATED"/>
    <property type="match status" value="1"/>
</dbReference>
<dbReference type="SUPFAM" id="SSF56112">
    <property type="entry name" value="Protein kinase-like (PK-like)"/>
    <property type="match status" value="1"/>
</dbReference>
<organism evidence="6 7">
    <name type="scientific">Oikopleura dioica</name>
    <name type="common">Tunicate</name>
    <dbReference type="NCBI Taxonomy" id="34765"/>
    <lineage>
        <taxon>Eukaryota</taxon>
        <taxon>Metazoa</taxon>
        <taxon>Chordata</taxon>
        <taxon>Tunicata</taxon>
        <taxon>Appendicularia</taxon>
        <taxon>Copelata</taxon>
        <taxon>Oikopleuridae</taxon>
        <taxon>Oikopleura</taxon>
    </lineage>
</organism>
<evidence type="ECO:0000256" key="1">
    <source>
        <dbReference type="ARBA" id="ARBA00022679"/>
    </source>
</evidence>
<evidence type="ECO:0000313" key="7">
    <source>
        <dbReference type="Proteomes" id="UP001158576"/>
    </source>
</evidence>
<gene>
    <name evidence="6" type="ORF">OKIOD_LOCUS4645</name>
</gene>
<evidence type="ECO:0000259" key="5">
    <source>
        <dbReference type="PROSITE" id="PS50011"/>
    </source>
</evidence>
<proteinExistence type="predicted"/>
<evidence type="ECO:0000256" key="2">
    <source>
        <dbReference type="ARBA" id="ARBA00022741"/>
    </source>
</evidence>
<keyword evidence="2" id="KW-0547">Nucleotide-binding</keyword>
<evidence type="ECO:0000313" key="6">
    <source>
        <dbReference type="EMBL" id="CAG5091511.1"/>
    </source>
</evidence>
<accession>A0ABN7S3Q0</accession>